<organism evidence="7">
    <name type="scientific">bioreactor metagenome</name>
    <dbReference type="NCBI Taxonomy" id="1076179"/>
    <lineage>
        <taxon>unclassified sequences</taxon>
        <taxon>metagenomes</taxon>
        <taxon>ecological metagenomes</taxon>
    </lineage>
</organism>
<evidence type="ECO:0000256" key="2">
    <source>
        <dbReference type="ARBA" id="ARBA00007118"/>
    </source>
</evidence>
<dbReference type="InterPro" id="IPR029479">
    <property type="entry name" value="Nitroreductase"/>
</dbReference>
<protein>
    <submittedName>
        <fullName evidence="7">Major NAD(P)H-flavin oxidoreductase</fullName>
        <ecNumber evidence="7">1.6.99.-</ecNumber>
    </submittedName>
</protein>
<dbReference type="EMBL" id="VSSQ01000690">
    <property type="protein sequence ID" value="MPL99810.1"/>
    <property type="molecule type" value="Genomic_DNA"/>
</dbReference>
<evidence type="ECO:0000313" key="7">
    <source>
        <dbReference type="EMBL" id="MPL99810.1"/>
    </source>
</evidence>
<keyword evidence="3" id="KW-0285">Flavoprotein</keyword>
<evidence type="ECO:0000256" key="3">
    <source>
        <dbReference type="ARBA" id="ARBA00022630"/>
    </source>
</evidence>
<dbReference type="SUPFAM" id="SSF55469">
    <property type="entry name" value="FMN-dependent nitroreductase-like"/>
    <property type="match status" value="1"/>
</dbReference>
<evidence type="ECO:0000256" key="5">
    <source>
        <dbReference type="ARBA" id="ARBA00023002"/>
    </source>
</evidence>
<keyword evidence="4" id="KW-0288">FMN</keyword>
<evidence type="ECO:0000256" key="1">
    <source>
        <dbReference type="ARBA" id="ARBA00001917"/>
    </source>
</evidence>
<reference evidence="7" key="1">
    <citation type="submission" date="2019-08" db="EMBL/GenBank/DDBJ databases">
        <authorList>
            <person name="Kucharzyk K."/>
            <person name="Murdoch R.W."/>
            <person name="Higgins S."/>
            <person name="Loffler F."/>
        </authorList>
    </citation>
    <scope>NUCLEOTIDE SEQUENCE</scope>
</reference>
<accession>A0A644W8K4</accession>
<name>A0A644W8K4_9ZZZZ</name>
<evidence type="ECO:0000256" key="4">
    <source>
        <dbReference type="ARBA" id="ARBA00022643"/>
    </source>
</evidence>
<dbReference type="PANTHER" id="PTHR43673">
    <property type="entry name" value="NAD(P)H NITROREDUCTASE YDGI-RELATED"/>
    <property type="match status" value="1"/>
</dbReference>
<comment type="caution">
    <text evidence="7">The sequence shown here is derived from an EMBL/GenBank/DDBJ whole genome shotgun (WGS) entry which is preliminary data.</text>
</comment>
<dbReference type="GO" id="GO:0016491">
    <property type="term" value="F:oxidoreductase activity"/>
    <property type="evidence" value="ECO:0007669"/>
    <property type="project" value="UniProtKB-KW"/>
</dbReference>
<comment type="cofactor">
    <cofactor evidence="1">
        <name>FMN</name>
        <dbReference type="ChEBI" id="CHEBI:58210"/>
    </cofactor>
</comment>
<dbReference type="AlphaFoldDB" id="A0A644W8K4"/>
<sequence length="210" mass="23587">MTLITKLSKRYASKQMNGKKLPQDKVDNILEAIRLAPTSMGLQPFKILVVESQELKNKIFEVAAPGQPQIPNASQVLVFACYRKVTDEILDNYFDLINKTRPMLAKEKVAAYRNMMNGLLNKTADENFQWAARQAYIALGFGLAAAAEQEVDSVPIEGYNPGVLDKLLNLSERNLGSVCMLAIGYRNEETDYNARLPKVRKSTQDLFELL</sequence>
<dbReference type="Gene3D" id="3.40.109.10">
    <property type="entry name" value="NADH Oxidase"/>
    <property type="match status" value="1"/>
</dbReference>
<feature type="domain" description="Nitroreductase" evidence="6">
    <location>
        <begin position="8"/>
        <end position="185"/>
    </location>
</feature>
<gene>
    <name evidence="7" type="ORF">SDC9_46031</name>
</gene>
<dbReference type="EC" id="1.6.99.-" evidence="7"/>
<dbReference type="PANTHER" id="PTHR43673:SF2">
    <property type="entry name" value="NITROREDUCTASE"/>
    <property type="match status" value="1"/>
</dbReference>
<keyword evidence="5 7" id="KW-0560">Oxidoreductase</keyword>
<evidence type="ECO:0000259" key="6">
    <source>
        <dbReference type="Pfam" id="PF00881"/>
    </source>
</evidence>
<dbReference type="InterPro" id="IPR000415">
    <property type="entry name" value="Nitroreductase-like"/>
</dbReference>
<dbReference type="Pfam" id="PF00881">
    <property type="entry name" value="Nitroreductase"/>
    <property type="match status" value="1"/>
</dbReference>
<comment type="similarity">
    <text evidence="2">Belongs to the nitroreductase family.</text>
</comment>
<proteinExistence type="inferred from homology"/>